<dbReference type="Proteomes" id="UP000518752">
    <property type="component" value="Unassembled WGS sequence"/>
</dbReference>
<organism evidence="2 3">
    <name type="scientific">Collybiopsis confluens</name>
    <dbReference type="NCBI Taxonomy" id="2823264"/>
    <lineage>
        <taxon>Eukaryota</taxon>
        <taxon>Fungi</taxon>
        <taxon>Dikarya</taxon>
        <taxon>Basidiomycota</taxon>
        <taxon>Agaricomycotina</taxon>
        <taxon>Agaricomycetes</taxon>
        <taxon>Agaricomycetidae</taxon>
        <taxon>Agaricales</taxon>
        <taxon>Marasmiineae</taxon>
        <taxon>Omphalotaceae</taxon>
        <taxon>Collybiopsis</taxon>
    </lineage>
</organism>
<dbReference type="Gene3D" id="3.30.710.10">
    <property type="entry name" value="Potassium Channel Kv1.1, Chain A"/>
    <property type="match status" value="1"/>
</dbReference>
<evidence type="ECO:0000313" key="3">
    <source>
        <dbReference type="Proteomes" id="UP000518752"/>
    </source>
</evidence>
<dbReference type="EMBL" id="JAACJN010000250">
    <property type="protein sequence ID" value="KAF5355408.1"/>
    <property type="molecule type" value="Genomic_DNA"/>
</dbReference>
<dbReference type="InterPro" id="IPR011333">
    <property type="entry name" value="SKP1/BTB/POZ_sf"/>
</dbReference>
<proteinExistence type="predicted"/>
<dbReference type="PROSITE" id="PS50097">
    <property type="entry name" value="BTB"/>
    <property type="match status" value="1"/>
</dbReference>
<name>A0A8H5G0H1_9AGAR</name>
<protein>
    <recommendedName>
        <fullName evidence="1">BTB domain-containing protein</fullName>
    </recommendedName>
</protein>
<dbReference type="SUPFAM" id="SSF54695">
    <property type="entry name" value="POZ domain"/>
    <property type="match status" value="1"/>
</dbReference>
<evidence type="ECO:0000313" key="2">
    <source>
        <dbReference type="EMBL" id="KAF5355408.1"/>
    </source>
</evidence>
<sequence>MKSLEPWEKMTLQRISLAPALYLLSRSINVASAHADALMGEATSPIERGLLNIAIKDEKYWLYDGSIVLWQENSLFRVHQTVLANSSEIFSTLFTLPQSTNDVQEFIEGCPIVMLHDRAQDFQDLLNALYNPSHFDDFPADAELNTILDFISGILRLATKYMIQSLRRKCISLFTRTLPATLEECDGRASRGPLTSKHLRSDVIMRAIRLAQETDVPTVLPYASYCLARLPSRRILEQRPGDISWQQKTEFLMRSRSKPTYGMAYLGSLEASASATTVHPVDRIECLHGVCVKCQKAAFAGTTGSLEVSTGIF</sequence>
<dbReference type="Pfam" id="PF00651">
    <property type="entry name" value="BTB"/>
    <property type="match status" value="1"/>
</dbReference>
<reference evidence="2 3" key="1">
    <citation type="journal article" date="2020" name="ISME J.">
        <title>Uncovering the hidden diversity of litter-decomposition mechanisms in mushroom-forming fungi.</title>
        <authorList>
            <person name="Floudas D."/>
            <person name="Bentzer J."/>
            <person name="Ahren D."/>
            <person name="Johansson T."/>
            <person name="Persson P."/>
            <person name="Tunlid A."/>
        </authorList>
    </citation>
    <scope>NUCLEOTIDE SEQUENCE [LARGE SCALE GENOMIC DNA]</scope>
    <source>
        <strain evidence="2 3">CBS 406.79</strain>
    </source>
</reference>
<accession>A0A8H5G0H1</accession>
<gene>
    <name evidence="2" type="ORF">D9757_013165</name>
</gene>
<comment type="caution">
    <text evidence="2">The sequence shown here is derived from an EMBL/GenBank/DDBJ whole genome shotgun (WGS) entry which is preliminary data.</text>
</comment>
<feature type="domain" description="BTB" evidence="1">
    <location>
        <begin position="63"/>
        <end position="131"/>
    </location>
</feature>
<dbReference type="SMART" id="SM00225">
    <property type="entry name" value="BTB"/>
    <property type="match status" value="1"/>
</dbReference>
<dbReference type="OrthoDB" id="3218112at2759"/>
<dbReference type="AlphaFoldDB" id="A0A8H5G0H1"/>
<evidence type="ECO:0000259" key="1">
    <source>
        <dbReference type="PROSITE" id="PS50097"/>
    </source>
</evidence>
<keyword evidence="3" id="KW-1185">Reference proteome</keyword>
<dbReference type="InterPro" id="IPR000210">
    <property type="entry name" value="BTB/POZ_dom"/>
</dbReference>